<dbReference type="InterPro" id="IPR011162">
    <property type="entry name" value="MHC_I/II-like_Ag-recog"/>
</dbReference>
<dbReference type="GeneTree" id="ENSGT01120000271828"/>
<gene>
    <name evidence="7" type="primary">AZGP1</name>
    <name evidence="6" type="ORF">mRhiFer1_001312</name>
</gene>
<evidence type="ECO:0000313" key="6">
    <source>
        <dbReference type="EMBL" id="KAF6356617.1"/>
    </source>
</evidence>
<dbReference type="GO" id="GO:0001916">
    <property type="term" value="P:positive regulation of T cell mediated cytotoxicity"/>
    <property type="evidence" value="ECO:0007669"/>
    <property type="project" value="TreeGrafter"/>
</dbReference>
<dbReference type="SUPFAM" id="SSF54452">
    <property type="entry name" value="MHC antigen-recognition domain"/>
    <property type="match status" value="1"/>
</dbReference>
<dbReference type="PANTHER" id="PTHR16675">
    <property type="entry name" value="MHC CLASS I-RELATED"/>
    <property type="match status" value="1"/>
</dbReference>
<dbReference type="CTD" id="563"/>
<dbReference type="Pfam" id="PF07654">
    <property type="entry name" value="C1-set"/>
    <property type="match status" value="1"/>
</dbReference>
<feature type="region of interest" description="Disordered" evidence="3">
    <location>
        <begin position="285"/>
        <end position="306"/>
    </location>
</feature>
<reference evidence="7 8" key="1">
    <citation type="journal article" date="2015" name="Annu Rev Anim Biosci">
        <title>The Genome 10K Project: a way forward.</title>
        <authorList>
            <person name="Koepfli K.P."/>
            <person name="Paten B."/>
            <person name="O'Brien S.J."/>
            <person name="Koepfli K.P."/>
            <person name="Paten B."/>
            <person name="Antunes A."/>
            <person name="Belov K."/>
            <person name="Bustamante C."/>
            <person name="Castoe T.A."/>
            <person name="Clawson H."/>
            <person name="Crawford A.J."/>
            <person name="Diekhans M."/>
            <person name="Distel D."/>
            <person name="Durbin R."/>
            <person name="Earl D."/>
            <person name="Fujita M.K."/>
            <person name="Gamble T."/>
            <person name="Georges A."/>
            <person name="Gemmell N."/>
            <person name="Gilbert M.T."/>
            <person name="Graves J.M."/>
            <person name="Green R.E."/>
            <person name="Hickey G."/>
            <person name="Jarvis E.D."/>
            <person name="Johnson W."/>
            <person name="Komissarov A."/>
            <person name="Korf I."/>
            <person name="Kuhn R."/>
            <person name="Larkin D.M."/>
            <person name="Lewin H."/>
            <person name="Lopez J.V."/>
            <person name="Ma J."/>
            <person name="Marques-Bonet T."/>
            <person name="Miller W."/>
            <person name="Murphy R."/>
            <person name="Pevzner P."/>
            <person name="Shapiro B."/>
            <person name="Steiner C."/>
            <person name="Tamazian G."/>
            <person name="Venkatesh B."/>
            <person name="Wang J."/>
            <person name="Wayne R."/>
            <person name="Wiley E."/>
            <person name="Yang H."/>
            <person name="Zhang G."/>
            <person name="Haussler D."/>
            <person name="Ryder O."/>
            <person name="O'Brien S.J."/>
        </authorList>
    </citation>
    <scope>NUCLEOTIDE SEQUENCE</scope>
</reference>
<dbReference type="RefSeq" id="XP_032965893.1">
    <property type="nucleotide sequence ID" value="XM_033110002.1"/>
</dbReference>
<evidence type="ECO:0000256" key="2">
    <source>
        <dbReference type="RuleBase" id="RU004439"/>
    </source>
</evidence>
<evidence type="ECO:0000313" key="8">
    <source>
        <dbReference type="Proteomes" id="UP000472240"/>
    </source>
</evidence>
<dbReference type="FunFam" id="3.30.500.10:FF:000001">
    <property type="entry name" value="H-2 class I histocompatibility antigen, alpha chain"/>
    <property type="match status" value="1"/>
</dbReference>
<dbReference type="GO" id="GO:0002486">
    <property type="term" value="P:antigen processing and presentation of endogenous peptide antigen via MHC class I via ER pathway, TAP-independent"/>
    <property type="evidence" value="ECO:0007669"/>
    <property type="project" value="TreeGrafter"/>
</dbReference>
<reference evidence="7" key="5">
    <citation type="submission" date="2025-05" db="UniProtKB">
        <authorList>
            <consortium name="Ensembl"/>
        </authorList>
    </citation>
    <scope>IDENTIFICATION</scope>
</reference>
<dbReference type="GO" id="GO:0007155">
    <property type="term" value="P:cell adhesion"/>
    <property type="evidence" value="ECO:0007669"/>
    <property type="project" value="Ensembl"/>
</dbReference>
<dbReference type="CDD" id="cd21010">
    <property type="entry name" value="IgC1_MHC-like_ZAG"/>
    <property type="match status" value="1"/>
</dbReference>
<dbReference type="PROSITE" id="PS00290">
    <property type="entry name" value="IG_MHC"/>
    <property type="match status" value="1"/>
</dbReference>
<dbReference type="GO" id="GO:0002476">
    <property type="term" value="P:antigen processing and presentation of endogenous peptide antigen via MHC class Ib"/>
    <property type="evidence" value="ECO:0007669"/>
    <property type="project" value="TreeGrafter"/>
</dbReference>
<dbReference type="GO" id="GO:0005615">
    <property type="term" value="C:extracellular space"/>
    <property type="evidence" value="ECO:0007669"/>
    <property type="project" value="Ensembl"/>
</dbReference>
<dbReference type="AlphaFoldDB" id="A0A671DRP5"/>
<dbReference type="InterPro" id="IPR037055">
    <property type="entry name" value="MHC_I-like_Ag-recog_sf"/>
</dbReference>
<dbReference type="EMBL" id="JACAGC010000007">
    <property type="protein sequence ID" value="KAF6356617.1"/>
    <property type="molecule type" value="Genomic_DNA"/>
</dbReference>
<dbReference type="InterPro" id="IPR003597">
    <property type="entry name" value="Ig_C1-set"/>
</dbReference>
<dbReference type="SMART" id="SM00407">
    <property type="entry name" value="IGc1"/>
    <property type="match status" value="1"/>
</dbReference>
<dbReference type="PROSITE" id="PS50835">
    <property type="entry name" value="IG_LIKE"/>
    <property type="match status" value="1"/>
</dbReference>
<dbReference type="InterPro" id="IPR007110">
    <property type="entry name" value="Ig-like_dom"/>
</dbReference>
<dbReference type="InterPro" id="IPR050208">
    <property type="entry name" value="MHC_class-I_related"/>
</dbReference>
<dbReference type="GO" id="GO:0009897">
    <property type="term" value="C:external side of plasma membrane"/>
    <property type="evidence" value="ECO:0007669"/>
    <property type="project" value="TreeGrafter"/>
</dbReference>
<evidence type="ECO:0000259" key="5">
    <source>
        <dbReference type="PROSITE" id="PS50835"/>
    </source>
</evidence>
<feature type="domain" description="Ig-like" evidence="5">
    <location>
        <begin position="202"/>
        <end position="286"/>
    </location>
</feature>
<dbReference type="PANTHER" id="PTHR16675:SF289">
    <property type="entry name" value="ZINC-ALPHA-2-GLYCOPROTEIN"/>
    <property type="match status" value="1"/>
</dbReference>
<keyword evidence="1" id="KW-0325">Glycoprotein</keyword>
<accession>A0A671DRP5</accession>
<protein>
    <submittedName>
        <fullName evidence="6 7">Alpha-2-glycoprotein 1, zinc-binding</fullName>
    </submittedName>
</protein>
<name>A0A671DRP5_RHIFE</name>
<dbReference type="Gene3D" id="2.60.40.10">
    <property type="entry name" value="Immunoglobulins"/>
    <property type="match status" value="1"/>
</dbReference>
<dbReference type="OrthoDB" id="8936120at2759"/>
<dbReference type="KEGG" id="rfq:117024578"/>
<dbReference type="InterPro" id="IPR011161">
    <property type="entry name" value="MHC_I-like_Ag-recog"/>
</dbReference>
<reference evidence="7 8" key="2">
    <citation type="journal article" date="2018" name="Annu Rev Anim Biosci">
        <title>Bat Biology, Genomes, and the Bat1K Project: To Generate Chromosome-Level Genomes for All Living Bat Species.</title>
        <authorList>
            <person name="Teeling E.C."/>
            <person name="Vernes S.C."/>
            <person name="Davalos L.M."/>
            <person name="Ray D.A."/>
            <person name="Gilbert M.T.P."/>
            <person name="Myers E."/>
        </authorList>
    </citation>
    <scope>NUCLEOTIDE SEQUENCE</scope>
</reference>
<dbReference type="Gene3D" id="3.30.500.10">
    <property type="entry name" value="MHC class I-like antigen recognition-like"/>
    <property type="match status" value="1"/>
</dbReference>
<dbReference type="GO" id="GO:0001580">
    <property type="term" value="P:detection of chemical stimulus involved in sensory perception of bitter taste"/>
    <property type="evidence" value="ECO:0007669"/>
    <property type="project" value="Ensembl"/>
</dbReference>
<evidence type="ECO:0000256" key="3">
    <source>
        <dbReference type="SAM" id="MobiDB-lite"/>
    </source>
</evidence>
<keyword evidence="4" id="KW-0732">Signal</keyword>
<feature type="signal peptide" evidence="4">
    <location>
        <begin position="1"/>
        <end position="17"/>
    </location>
</feature>
<dbReference type="InterPro" id="IPR013783">
    <property type="entry name" value="Ig-like_fold"/>
</dbReference>
<proteinExistence type="inferred from homology"/>
<dbReference type="OMA" id="APYSCYV"/>
<dbReference type="InterPro" id="IPR003006">
    <property type="entry name" value="Ig/MHC_CS"/>
</dbReference>
<feature type="chain" id="PRO_5044625235" evidence="4">
    <location>
        <begin position="18"/>
        <end position="306"/>
    </location>
</feature>
<reference evidence="6 9" key="4">
    <citation type="journal article" date="2020" name="Nature">
        <title>Six reference-quality genomes reveal evolution of bat adaptations.</title>
        <authorList>
            <person name="Jebb D."/>
            <person name="Huang Z."/>
            <person name="Pippel M."/>
            <person name="Hughes G.M."/>
            <person name="Lavrichenko K."/>
            <person name="Devanna P."/>
            <person name="Winkler S."/>
            <person name="Jermiin L.S."/>
            <person name="Skirmuntt E.C."/>
            <person name="Katzourakis A."/>
            <person name="Burkitt-Gray L."/>
            <person name="Ray D.A."/>
            <person name="Sullivan K.A.M."/>
            <person name="Roscito J.G."/>
            <person name="Kirilenko B.M."/>
            <person name="Davalos L.M."/>
            <person name="Corthals A.P."/>
            <person name="Power M.L."/>
            <person name="Jones G."/>
            <person name="Ransome R.D."/>
            <person name="Dechmann D.K.N."/>
            <person name="Locatelli A.G."/>
            <person name="Puechmaille S.J."/>
            <person name="Fedrigo O."/>
            <person name="Jarvis E.D."/>
            <person name="Hiller M."/>
            <person name="Vernes S.C."/>
            <person name="Myers E.W."/>
            <person name="Teeling E.C."/>
        </authorList>
    </citation>
    <scope>NUCLEOTIDE SEQUENCE [LARGE SCALE GENOMIC DNA]</scope>
    <source>
        <strain evidence="6">MRhiFer1</strain>
        <tissue evidence="6">Lung</tissue>
    </source>
</reference>
<evidence type="ECO:0000313" key="7">
    <source>
        <dbReference type="Ensembl" id="ENSRFEP00010003819.1"/>
    </source>
</evidence>
<evidence type="ECO:0000256" key="4">
    <source>
        <dbReference type="SAM" id="SignalP"/>
    </source>
</evidence>
<dbReference type="Pfam" id="PF00129">
    <property type="entry name" value="MHC_I"/>
    <property type="match status" value="1"/>
</dbReference>
<dbReference type="SUPFAM" id="SSF48726">
    <property type="entry name" value="Immunoglobulin"/>
    <property type="match status" value="1"/>
</dbReference>
<evidence type="ECO:0000313" key="9">
    <source>
        <dbReference type="Proteomes" id="UP000585614"/>
    </source>
</evidence>
<keyword evidence="8" id="KW-1185">Reference proteome</keyword>
<dbReference type="Proteomes" id="UP000472240">
    <property type="component" value="Chromosome 7"/>
</dbReference>
<dbReference type="GO" id="GO:0006955">
    <property type="term" value="P:immune response"/>
    <property type="evidence" value="ECO:0007669"/>
    <property type="project" value="TreeGrafter"/>
</dbReference>
<dbReference type="InterPro" id="IPR036179">
    <property type="entry name" value="Ig-like_dom_sf"/>
</dbReference>
<dbReference type="InterPro" id="IPR001039">
    <property type="entry name" value="MHC_I_a_a1/a2"/>
</dbReference>
<dbReference type="PRINTS" id="PR01638">
    <property type="entry name" value="MHCCLASSI"/>
</dbReference>
<organism evidence="7 8">
    <name type="scientific">Rhinolophus ferrumequinum</name>
    <name type="common">Greater horseshoe bat</name>
    <dbReference type="NCBI Taxonomy" id="59479"/>
    <lineage>
        <taxon>Eukaryota</taxon>
        <taxon>Metazoa</taxon>
        <taxon>Chordata</taxon>
        <taxon>Craniata</taxon>
        <taxon>Vertebrata</taxon>
        <taxon>Euteleostomi</taxon>
        <taxon>Mammalia</taxon>
        <taxon>Eutheria</taxon>
        <taxon>Laurasiatheria</taxon>
        <taxon>Chiroptera</taxon>
        <taxon>Yinpterochiroptera</taxon>
        <taxon>Rhinolophoidea</taxon>
        <taxon>Rhinolophidae</taxon>
        <taxon>Rhinolophinae</taxon>
        <taxon>Rhinolophus</taxon>
    </lineage>
</organism>
<evidence type="ECO:0000256" key="1">
    <source>
        <dbReference type="ARBA" id="ARBA00023180"/>
    </source>
</evidence>
<comment type="similarity">
    <text evidence="2">Belongs to the MHC class I family.</text>
</comment>
<dbReference type="GeneID" id="117024578"/>
<sequence>MVPVLLSLLLFLCPAVAQETQEGPYSLTFHSIAVSRPTEASPSFQATGYLNDQAFFHYDSESGKAEPLGPWRQVEGMEDWEKESKYQKARGDFILKNVEDIMSYYKDKGNHTIREKFGCVLRNNNYCGSFWTIAYDGQDYIKFNTEIPAWIPLQPEALNTKVKWETEGSVQRSKAYLEDECPQMLRRYLQYSKIHLDRQDPPSVSITSQVAPGDTRTLKCLAYNFYPQPISLYWTRAGSVVEAESWGDDFSESDSYQSWVVVKIPSEDRGPYTCHVQHSSLAQPLTVPWKEKQEARGEGSSGSQDQ</sequence>
<reference evidence="7 8" key="3">
    <citation type="submission" date="2018-12" db="EMBL/GenBank/DDBJ databases">
        <title>G10K-VGP greater horseshoe bat female genome, primary haplotype.</title>
        <authorList>
            <person name="Teeling E."/>
            <person name="Myers G."/>
            <person name="Vernes S."/>
            <person name="Pippel M."/>
            <person name="Winkler S."/>
            <person name="Fedrigo O."/>
            <person name="Rhie A."/>
            <person name="Koren S."/>
            <person name="Phillippy A."/>
            <person name="Lewin H."/>
            <person name="Damas J."/>
            <person name="Howe K."/>
            <person name="Mountcastle J."/>
            <person name="Jarvis E.D."/>
        </authorList>
    </citation>
    <scope>NUCLEOTIDE SEQUENCE [LARGE SCALE GENOMIC DNA]</scope>
</reference>
<dbReference type="Proteomes" id="UP000585614">
    <property type="component" value="Unassembled WGS sequence"/>
</dbReference>
<dbReference type="Ensembl" id="ENSRFET00010004187.1">
    <property type="protein sequence ID" value="ENSRFEP00010003819.1"/>
    <property type="gene ID" value="ENSRFEG00010002692.1"/>
</dbReference>